<accession>A0A2M9G1A5</accession>
<evidence type="ECO:0000313" key="2">
    <source>
        <dbReference type="Proteomes" id="UP000229498"/>
    </source>
</evidence>
<reference evidence="1 2" key="1">
    <citation type="submission" date="2017-11" db="EMBL/GenBank/DDBJ databases">
        <title>Draft genome sequence of Rhizobiales bacterium SY3-13.</title>
        <authorList>
            <person name="Sun C."/>
        </authorList>
    </citation>
    <scope>NUCLEOTIDE SEQUENCE [LARGE SCALE GENOMIC DNA]</scope>
    <source>
        <strain evidence="1 2">SY3-13</strain>
    </source>
</reference>
<dbReference type="NCBIfam" id="TIGR01509">
    <property type="entry name" value="HAD-SF-IA-v3"/>
    <property type="match status" value="1"/>
</dbReference>
<gene>
    <name evidence="1" type="ORF">CVT23_10530</name>
</gene>
<protein>
    <submittedName>
        <fullName evidence="1">Pyrimidine 5'-nucleotidase</fullName>
    </submittedName>
</protein>
<name>A0A2M9G1A5_9PROT</name>
<dbReference type="InterPro" id="IPR006439">
    <property type="entry name" value="HAD-SF_hydro_IA"/>
</dbReference>
<dbReference type="InterPro" id="IPR010237">
    <property type="entry name" value="Pyr-5-nucltdase"/>
</dbReference>
<organism evidence="1 2">
    <name type="scientific">Minwuia thermotolerans</name>
    <dbReference type="NCBI Taxonomy" id="2056226"/>
    <lineage>
        <taxon>Bacteria</taxon>
        <taxon>Pseudomonadati</taxon>
        <taxon>Pseudomonadota</taxon>
        <taxon>Alphaproteobacteria</taxon>
        <taxon>Minwuiales</taxon>
        <taxon>Minwuiaceae</taxon>
        <taxon>Minwuia</taxon>
    </lineage>
</organism>
<dbReference type="AlphaFoldDB" id="A0A2M9G1A5"/>
<dbReference type="NCBIfam" id="TIGR01993">
    <property type="entry name" value="Pyr-5-nucltdase"/>
    <property type="match status" value="1"/>
</dbReference>
<dbReference type="SFLD" id="SFLDG01132">
    <property type="entry name" value="C1.5.3:_5'-Nucleotidase_Like"/>
    <property type="match status" value="1"/>
</dbReference>
<dbReference type="Gene3D" id="3.40.50.1000">
    <property type="entry name" value="HAD superfamily/HAD-like"/>
    <property type="match status" value="1"/>
</dbReference>
<dbReference type="InterPro" id="IPR023214">
    <property type="entry name" value="HAD_sf"/>
</dbReference>
<dbReference type="Gene3D" id="1.10.150.450">
    <property type="match status" value="1"/>
</dbReference>
<dbReference type="SFLD" id="SFLDG01129">
    <property type="entry name" value="C1.5:_HAD__Beta-PGM__Phosphata"/>
    <property type="match status" value="1"/>
</dbReference>
<dbReference type="EMBL" id="PHIG01000032">
    <property type="protein sequence ID" value="PJK29491.1"/>
    <property type="molecule type" value="Genomic_DNA"/>
</dbReference>
<evidence type="ECO:0000313" key="1">
    <source>
        <dbReference type="EMBL" id="PJK29491.1"/>
    </source>
</evidence>
<dbReference type="InterPro" id="IPR036412">
    <property type="entry name" value="HAD-like_sf"/>
</dbReference>
<keyword evidence="2" id="KW-1185">Reference proteome</keyword>
<dbReference type="PANTHER" id="PTHR12725:SF117">
    <property type="entry name" value="HALOACID DEHALOGENASE-LIKE HYDROLASE"/>
    <property type="match status" value="1"/>
</dbReference>
<dbReference type="OrthoDB" id="9803141at2"/>
<proteinExistence type="predicted"/>
<dbReference type="RefSeq" id="WP_109793515.1">
    <property type="nucleotide sequence ID" value="NZ_PHIG01000032.1"/>
</dbReference>
<dbReference type="SFLD" id="SFLDS00003">
    <property type="entry name" value="Haloacid_Dehalogenase"/>
    <property type="match status" value="1"/>
</dbReference>
<dbReference type="PANTHER" id="PTHR12725">
    <property type="entry name" value="HALOACID DEHALOGENASE-LIKE HYDROLASE"/>
    <property type="match status" value="1"/>
</dbReference>
<dbReference type="Proteomes" id="UP000229498">
    <property type="component" value="Unassembled WGS sequence"/>
</dbReference>
<sequence length="239" mass="27349">MPLTNPEAPDLRHVETWVFDLDNTLYPASSDLFAQVSDRMREFIMDLLEIDAEEAHRLQKGYFLSHGTTLKGLIDHHGINPRDFLDYVHEIDLSPIPPNPELPAILGRLPGRKLIFTNGSVRHAENIMIHLGIHEHFEGIFDIVHSDYVPKKHVEPYRRFLEAHAVEPAKAAMFEDMARNLAPAHELGMTTVWIPGISEWSFDHSEGEHIHYVTEDLNRFLSAALDVIEGRREPEEGQN</sequence>
<dbReference type="SUPFAM" id="SSF56784">
    <property type="entry name" value="HAD-like"/>
    <property type="match status" value="1"/>
</dbReference>
<comment type="caution">
    <text evidence="1">The sequence shown here is derived from an EMBL/GenBank/DDBJ whole genome shotgun (WGS) entry which is preliminary data.</text>
</comment>
<dbReference type="Pfam" id="PF00702">
    <property type="entry name" value="Hydrolase"/>
    <property type="match status" value="1"/>
</dbReference>